<dbReference type="Pfam" id="PF13883">
    <property type="entry name" value="CREG_beta-barrel"/>
    <property type="match status" value="1"/>
</dbReference>
<feature type="domain" description="DUF2470" evidence="1">
    <location>
        <begin position="175"/>
        <end position="244"/>
    </location>
</feature>
<name>V5S9L0_9HYPH</name>
<dbReference type="RefSeq" id="WP_023785467.1">
    <property type="nucleotide sequence ID" value="NC_022997.1"/>
</dbReference>
<dbReference type="OrthoDB" id="9814594at2"/>
<dbReference type="InterPro" id="IPR019595">
    <property type="entry name" value="DUF2470"/>
</dbReference>
<evidence type="ECO:0000259" key="2">
    <source>
        <dbReference type="Pfam" id="PF13883"/>
    </source>
</evidence>
<dbReference type="Gene3D" id="3.20.180.10">
    <property type="entry name" value="PNP-oxidase-like"/>
    <property type="match status" value="1"/>
</dbReference>
<dbReference type="InterPro" id="IPR037119">
    <property type="entry name" value="Haem_oxidase_HugZ-like_sf"/>
</dbReference>
<gene>
    <name evidence="3" type="ORF">W911_00065</name>
</gene>
<accession>V5S9L0</accession>
<feature type="domain" description="CREG-like beta-barrel" evidence="2">
    <location>
        <begin position="20"/>
        <end position="153"/>
    </location>
</feature>
<dbReference type="PANTHER" id="PTHR13343">
    <property type="entry name" value="CREG1 PROTEIN"/>
    <property type="match status" value="1"/>
</dbReference>
<dbReference type="AlphaFoldDB" id="V5S9L0"/>
<evidence type="ECO:0000313" key="3">
    <source>
        <dbReference type="EMBL" id="AHB47152.1"/>
    </source>
</evidence>
<proteinExistence type="predicted"/>
<dbReference type="SUPFAM" id="SSF50475">
    <property type="entry name" value="FMN-binding split barrel"/>
    <property type="match status" value="1"/>
</dbReference>
<dbReference type="KEGG" id="hni:W911_00065"/>
<sequence>MAVTDPGTPSNAPRDALPPAEAARVLTRRALKASLATLESTTGHPYASLVTIATDVDGTPLLLISTLALHTKNLLADGRASLLFDGTDATGDPLAGGRVTLMGRAQKSERAAARSRFLARQPHAAGYADFPDFAFYELVPDRAHYIGGFGRIVDLDPRDLLLDISDAASLVAGHDDIVAHMNEDHAAANELYATVLAGAPSGPWSMTGIDPEGFDLVCDGMTARLTFDNRVTSPEEARRELVALVARARERQPIR</sequence>
<dbReference type="HOGENOM" id="CLU_053419_1_2_5"/>
<dbReference type="InterPro" id="IPR055343">
    <property type="entry name" value="CREG_beta-barrel"/>
</dbReference>
<dbReference type="GO" id="GO:0005737">
    <property type="term" value="C:cytoplasm"/>
    <property type="evidence" value="ECO:0007669"/>
    <property type="project" value="UniProtKB-ARBA"/>
</dbReference>
<dbReference type="PATRIC" id="fig|1029756.8.peg.13"/>
<dbReference type="STRING" id="1029756.W911_00065"/>
<evidence type="ECO:0000259" key="1">
    <source>
        <dbReference type="Pfam" id="PF10615"/>
    </source>
</evidence>
<evidence type="ECO:0000313" key="4">
    <source>
        <dbReference type="Proteomes" id="UP000018542"/>
    </source>
</evidence>
<dbReference type="Gene3D" id="2.30.110.10">
    <property type="entry name" value="Electron Transport, Fmn-binding Protein, Chain A"/>
    <property type="match status" value="1"/>
</dbReference>
<dbReference type="PANTHER" id="PTHR13343:SF17">
    <property type="entry name" value="CELLULAR REPRESSOR OF E1A-STIMULATED GENES, ISOFORM A"/>
    <property type="match status" value="1"/>
</dbReference>
<organism evidence="3 4">
    <name type="scientific">Hyphomicrobium nitrativorans NL23</name>
    <dbReference type="NCBI Taxonomy" id="1029756"/>
    <lineage>
        <taxon>Bacteria</taxon>
        <taxon>Pseudomonadati</taxon>
        <taxon>Pseudomonadota</taxon>
        <taxon>Alphaproteobacteria</taxon>
        <taxon>Hyphomicrobiales</taxon>
        <taxon>Hyphomicrobiaceae</taxon>
        <taxon>Hyphomicrobium</taxon>
    </lineage>
</organism>
<reference evidence="3 4" key="1">
    <citation type="journal article" date="2014" name="Genome Announc.">
        <title>Complete Genome Sequence of Hyphomicrobium nitrativorans Strain NL23, a Denitrifying Bacterium Isolated from Biofilm of a Methanol-Fed Denitrification System Treating Seawater at the Montreal Biodome.</title>
        <authorList>
            <person name="Martineau C."/>
            <person name="Villeneuve C."/>
            <person name="Mauffrey F."/>
            <person name="Villemur R."/>
        </authorList>
    </citation>
    <scope>NUCLEOTIDE SEQUENCE [LARGE SCALE GENOMIC DNA]</scope>
    <source>
        <strain evidence="3">NL23</strain>
    </source>
</reference>
<dbReference type="Proteomes" id="UP000018542">
    <property type="component" value="Chromosome"/>
</dbReference>
<dbReference type="Pfam" id="PF10615">
    <property type="entry name" value="DUF2470"/>
    <property type="match status" value="1"/>
</dbReference>
<keyword evidence="4" id="KW-1185">Reference proteome</keyword>
<protein>
    <submittedName>
        <fullName evidence="3">Heme iron utilization protein</fullName>
    </submittedName>
</protein>
<dbReference type="EMBL" id="CP006912">
    <property type="protein sequence ID" value="AHB47152.1"/>
    <property type="molecule type" value="Genomic_DNA"/>
</dbReference>
<dbReference type="InterPro" id="IPR012349">
    <property type="entry name" value="Split_barrel_FMN-bd"/>
</dbReference>